<comment type="caution">
    <text evidence="2">The sequence shown here is derived from an EMBL/GenBank/DDBJ whole genome shotgun (WGS) entry which is preliminary data.</text>
</comment>
<protein>
    <recommendedName>
        <fullName evidence="1">ADP ribosyltransferase domain-containing protein</fullName>
    </recommendedName>
</protein>
<dbReference type="GO" id="GO:0005576">
    <property type="term" value="C:extracellular region"/>
    <property type="evidence" value="ECO:0007669"/>
    <property type="project" value="InterPro"/>
</dbReference>
<evidence type="ECO:0000259" key="1">
    <source>
        <dbReference type="Pfam" id="PF03496"/>
    </source>
</evidence>
<gene>
    <name evidence="2" type="ORF">FRX94_07220</name>
</gene>
<dbReference type="Gene3D" id="3.90.176.10">
    <property type="entry name" value="Toxin ADP-ribosyltransferase, Chain A, domain 1"/>
    <property type="match status" value="1"/>
</dbReference>
<name>A0A5C5UG59_9CORY</name>
<sequence>MSTSTHADEGFGPIELRLTVPKGTKAIYVGWDSSRDKHTALSEYPFEEELILGSWPASSV</sequence>
<dbReference type="EMBL" id="VOHM01000013">
    <property type="protein sequence ID" value="TWT25046.1"/>
    <property type="molecule type" value="Genomic_DNA"/>
</dbReference>
<evidence type="ECO:0000313" key="2">
    <source>
        <dbReference type="EMBL" id="TWT25046.1"/>
    </source>
</evidence>
<dbReference type="InterPro" id="IPR003540">
    <property type="entry name" value="ADP-ribosyltransferase"/>
</dbReference>
<accession>A0A5C5UG59</accession>
<organism evidence="2 3">
    <name type="scientific">Corynebacterium canis</name>
    <dbReference type="NCBI Taxonomy" id="679663"/>
    <lineage>
        <taxon>Bacteria</taxon>
        <taxon>Bacillati</taxon>
        <taxon>Actinomycetota</taxon>
        <taxon>Actinomycetes</taxon>
        <taxon>Mycobacteriales</taxon>
        <taxon>Corynebacteriaceae</taxon>
        <taxon>Corynebacterium</taxon>
    </lineage>
</organism>
<feature type="domain" description="ADP ribosyltransferase" evidence="1">
    <location>
        <begin position="1"/>
        <end position="53"/>
    </location>
</feature>
<evidence type="ECO:0000313" key="3">
    <source>
        <dbReference type="Proteomes" id="UP000320791"/>
    </source>
</evidence>
<dbReference type="Proteomes" id="UP000320791">
    <property type="component" value="Unassembled WGS sequence"/>
</dbReference>
<keyword evidence="3" id="KW-1185">Reference proteome</keyword>
<reference evidence="2 3" key="1">
    <citation type="submission" date="2019-08" db="EMBL/GenBank/DDBJ databases">
        <authorList>
            <person name="Lei W."/>
        </authorList>
    </citation>
    <scope>NUCLEOTIDE SEQUENCE [LARGE SCALE GENOMIC DNA]</scope>
    <source>
        <strain evidence="2 3">CCUG 58627</strain>
    </source>
</reference>
<dbReference type="AlphaFoldDB" id="A0A5C5UG59"/>
<dbReference type="Pfam" id="PF03496">
    <property type="entry name" value="ADPrib_exo_Tox"/>
    <property type="match status" value="1"/>
</dbReference>
<proteinExistence type="predicted"/>